<dbReference type="Pfam" id="PF25862">
    <property type="entry name" value="PglZ_1st"/>
    <property type="match status" value="1"/>
</dbReference>
<dbReference type="Pfam" id="PF08665">
    <property type="entry name" value="PglZ"/>
    <property type="match status" value="1"/>
</dbReference>
<dbReference type="EMBL" id="CAFBMK010000072">
    <property type="protein sequence ID" value="CAB4914233.1"/>
    <property type="molecule type" value="Genomic_DNA"/>
</dbReference>
<evidence type="ECO:0000259" key="3">
    <source>
        <dbReference type="Pfam" id="PF25863"/>
    </source>
</evidence>
<feature type="domain" description="Alkaline phosphatase-like protein PglZ N-terminal" evidence="2">
    <location>
        <begin position="28"/>
        <end position="93"/>
    </location>
</feature>
<feature type="region of interest" description="Disordered" evidence="1">
    <location>
        <begin position="638"/>
        <end position="662"/>
    </location>
</feature>
<name>A0A6J7HBJ2_9ZZZZ</name>
<organism evidence="4">
    <name type="scientific">freshwater metagenome</name>
    <dbReference type="NCBI Taxonomy" id="449393"/>
    <lineage>
        <taxon>unclassified sequences</taxon>
        <taxon>metagenomes</taxon>
        <taxon>ecological metagenomes</taxon>
    </lineage>
</organism>
<evidence type="ECO:0000256" key="1">
    <source>
        <dbReference type="SAM" id="MobiDB-lite"/>
    </source>
</evidence>
<evidence type="ECO:0000313" key="4">
    <source>
        <dbReference type="EMBL" id="CAB4914233.1"/>
    </source>
</evidence>
<feature type="domain" description="Alkaline phosphatase-like protein PglZ C-terminal" evidence="3">
    <location>
        <begin position="771"/>
        <end position="872"/>
    </location>
</feature>
<dbReference type="SUPFAM" id="SSF53649">
    <property type="entry name" value="Alkaline phosphatase-like"/>
    <property type="match status" value="1"/>
</dbReference>
<dbReference type="InterPro" id="IPR047992">
    <property type="entry name" value="BREX_PglZ"/>
</dbReference>
<protein>
    <submittedName>
        <fullName evidence="4">Unannotated protein</fullName>
    </submittedName>
</protein>
<dbReference type="Pfam" id="PF25863">
    <property type="entry name" value="PglZ_C"/>
    <property type="match status" value="1"/>
</dbReference>
<sequence>MTVVSTSHLKAHLELWLGGDPLARPRFLVQGEWPSDHPAELYAAGQTVDVIACPSELAVREELVRDRPDDRPLVLITPVERVGADVLARLAKRGPLSLSLAAAMLQTFGVTSAEARVTEDRWLVDALVESAPAGGYTRTGARQLTYDRAWHELLHARYGIALDDGLQELLAWAQTDAAGRLAGLSADEYAALSDRVSVLAPGSRGILAAVRNGIGQRAVELGILAGVLADAPAGDARGASRSQFGLPLGGLAFDEDDARAWARASERLVADVLASDEASVMGRLTNVADLVTQVGAESLVGRHPLLFAGLDQRLDDLASALATWRKRPTPAGLDKVESAADAVGDHQLAGRRGVDVLATMVIRLVRWLRSDEPAGSSFAACARSYADVAAYADWARIDLRERGSMGRLGGEITKLLQVVDERRTREEKAYGTSLAAWTSHAAPTDELMGVEHVLDRVVAPLASGQPVLLIVLDGLSHRVAARLREDLSRTDWLEIRRTEHRHRPLVVSVLPSATTYSRTSLLTGTLKTGGQSDEKTGFREHPGLTATGSSARAPELFHKADLTAGHGGLAPPVLDAIAADGRVVGVVVNAIDDHLGRDDQLTAPWSVKHIRPLEKLLDAAREAERLVVIASDHGHVLERNGTKRPNGGEGGERWRSAATAPDEGEVLVEGPRVLAPGGRAILAVDEQVRYAPRKHGYHGGGSAQESLAPLLVLRTIAASNPNGWTEAPYDPPQWWLGAAVPEVAVVPDPVLAPAVVESAPVAASIFDLLSTDATWIDSLIASSRFAEQRRRAVRASLPEERIRLILRALDAQQGRASFAALARATEIPPTRLPGAVAALRQLLNVEGYAVLTTDDEASTVVLDRGLMETQFELETS</sequence>
<dbReference type="NCBIfam" id="NF033446">
    <property type="entry name" value="BREX_PglZ_2"/>
    <property type="match status" value="1"/>
</dbReference>
<dbReference type="AlphaFoldDB" id="A0A6J7HBJ2"/>
<dbReference type="InterPro" id="IPR058882">
    <property type="entry name" value="PglZ_C"/>
</dbReference>
<evidence type="ECO:0000259" key="2">
    <source>
        <dbReference type="Pfam" id="PF25862"/>
    </source>
</evidence>
<gene>
    <name evidence="4" type="ORF">UFOPK3564_01460</name>
</gene>
<dbReference type="InterPro" id="IPR058880">
    <property type="entry name" value="PglZ_N"/>
</dbReference>
<proteinExistence type="predicted"/>
<accession>A0A6J7HBJ2</accession>
<reference evidence="4" key="1">
    <citation type="submission" date="2020-05" db="EMBL/GenBank/DDBJ databases">
        <authorList>
            <person name="Chiriac C."/>
            <person name="Salcher M."/>
            <person name="Ghai R."/>
            <person name="Kavagutti S V."/>
        </authorList>
    </citation>
    <scope>NUCLEOTIDE SEQUENCE</scope>
</reference>
<dbReference type="InterPro" id="IPR017850">
    <property type="entry name" value="Alkaline_phosphatase_core_sf"/>
</dbReference>